<protein>
    <submittedName>
        <fullName evidence="1">Uncharacterized protein</fullName>
    </submittedName>
</protein>
<dbReference type="AlphaFoldDB" id="A0A0C2XAI8"/>
<gene>
    <name evidence="1" type="ORF">M408DRAFT_197298</name>
</gene>
<dbReference type="Proteomes" id="UP000054097">
    <property type="component" value="Unassembled WGS sequence"/>
</dbReference>
<dbReference type="HOGENOM" id="CLU_040200_0_0_1"/>
<keyword evidence="2" id="KW-1185">Reference proteome</keyword>
<reference evidence="2" key="2">
    <citation type="submission" date="2015-01" db="EMBL/GenBank/DDBJ databases">
        <title>Evolutionary Origins and Diversification of the Mycorrhizal Mutualists.</title>
        <authorList>
            <consortium name="DOE Joint Genome Institute"/>
            <consortium name="Mycorrhizal Genomics Consortium"/>
            <person name="Kohler A."/>
            <person name="Kuo A."/>
            <person name="Nagy L.G."/>
            <person name="Floudas D."/>
            <person name="Copeland A."/>
            <person name="Barry K.W."/>
            <person name="Cichocki N."/>
            <person name="Veneault-Fourrey C."/>
            <person name="LaButti K."/>
            <person name="Lindquist E.A."/>
            <person name="Lipzen A."/>
            <person name="Lundell T."/>
            <person name="Morin E."/>
            <person name="Murat C."/>
            <person name="Riley R."/>
            <person name="Ohm R."/>
            <person name="Sun H."/>
            <person name="Tunlid A."/>
            <person name="Henrissat B."/>
            <person name="Grigoriev I.V."/>
            <person name="Hibbett D.S."/>
            <person name="Martin F."/>
        </authorList>
    </citation>
    <scope>NUCLEOTIDE SEQUENCE [LARGE SCALE GENOMIC DNA]</scope>
    <source>
        <strain evidence="2">MAFF 305830</strain>
    </source>
</reference>
<evidence type="ECO:0000313" key="2">
    <source>
        <dbReference type="Proteomes" id="UP000054097"/>
    </source>
</evidence>
<dbReference type="OrthoDB" id="2745718at2759"/>
<organism evidence="1 2">
    <name type="scientific">Serendipita vermifera MAFF 305830</name>
    <dbReference type="NCBI Taxonomy" id="933852"/>
    <lineage>
        <taxon>Eukaryota</taxon>
        <taxon>Fungi</taxon>
        <taxon>Dikarya</taxon>
        <taxon>Basidiomycota</taxon>
        <taxon>Agaricomycotina</taxon>
        <taxon>Agaricomycetes</taxon>
        <taxon>Sebacinales</taxon>
        <taxon>Serendipitaceae</taxon>
        <taxon>Serendipita</taxon>
    </lineage>
</organism>
<reference evidence="1 2" key="1">
    <citation type="submission" date="2014-04" db="EMBL/GenBank/DDBJ databases">
        <authorList>
            <consortium name="DOE Joint Genome Institute"/>
            <person name="Kuo A."/>
            <person name="Zuccaro A."/>
            <person name="Kohler A."/>
            <person name="Nagy L.G."/>
            <person name="Floudas D."/>
            <person name="Copeland A."/>
            <person name="Barry K.W."/>
            <person name="Cichocki N."/>
            <person name="Veneault-Fourrey C."/>
            <person name="LaButti K."/>
            <person name="Lindquist E.A."/>
            <person name="Lipzen A."/>
            <person name="Lundell T."/>
            <person name="Morin E."/>
            <person name="Murat C."/>
            <person name="Sun H."/>
            <person name="Tunlid A."/>
            <person name="Henrissat B."/>
            <person name="Grigoriev I.V."/>
            <person name="Hibbett D.S."/>
            <person name="Martin F."/>
            <person name="Nordberg H.P."/>
            <person name="Cantor M.N."/>
            <person name="Hua S.X."/>
        </authorList>
    </citation>
    <scope>NUCLEOTIDE SEQUENCE [LARGE SCALE GENOMIC DNA]</scope>
    <source>
        <strain evidence="1 2">MAFF 305830</strain>
    </source>
</reference>
<evidence type="ECO:0000313" key="1">
    <source>
        <dbReference type="EMBL" id="KIM26197.1"/>
    </source>
</evidence>
<name>A0A0C2XAI8_SERVB</name>
<accession>A0A0C2XAI8</accession>
<sequence>MELINRKGISWELSDGVWGRSPDQRDEDTTFRSLHFQELLPPNTPGGIWSVIHGDLGVDTQDISFWLDEDALFLVEFISPEDIWRIHFRHLSTNETHRRAFAPFIDFNKGSHLIWENFELLCYEERISAQFFDHHNHNGTKQRAAIFLDWTTGEIMMPYTVALDITFLTKDLLVLAIPVLTEYGTIVLEVKSLKSGITLYRCELPISWRNYSVRFLSHPSSNQGANCPTRYAKLFVPDPSLDILGIALRDSENRLSATIVLSIDLFLRKCHGLMALSEDTGQHATPTFEWEQWGPDVTRWLPDNTRGDSGPRTVYGARMVAMIFDGRAYYNGLLDFNPRTILHSPAKEKGDDYELTVQIEETEIILHGRVIKSRLPCRVRLSTRREQYWNLSLQANTIIGRKVSVESPLNHYLNIINRRACSTSFRFCLGTLLIPGNLYHPKGFKEPHIL</sequence>
<proteinExistence type="predicted"/>
<dbReference type="EMBL" id="KN824308">
    <property type="protein sequence ID" value="KIM26197.1"/>
    <property type="molecule type" value="Genomic_DNA"/>
</dbReference>